<dbReference type="InterPro" id="IPR002197">
    <property type="entry name" value="HTH_Fis"/>
</dbReference>
<evidence type="ECO:0000256" key="4">
    <source>
        <dbReference type="ARBA" id="ARBA00023125"/>
    </source>
</evidence>
<evidence type="ECO:0000313" key="10">
    <source>
        <dbReference type="Proteomes" id="UP000315471"/>
    </source>
</evidence>
<dbReference type="Gene3D" id="1.10.10.60">
    <property type="entry name" value="Homeodomain-like"/>
    <property type="match status" value="1"/>
</dbReference>
<dbReference type="SUPFAM" id="SSF52540">
    <property type="entry name" value="P-loop containing nucleoside triphosphate hydrolases"/>
    <property type="match status" value="1"/>
</dbReference>
<evidence type="ECO:0000256" key="5">
    <source>
        <dbReference type="ARBA" id="ARBA00023163"/>
    </source>
</evidence>
<dbReference type="PRINTS" id="PR01590">
    <property type="entry name" value="HTHFIS"/>
</dbReference>
<evidence type="ECO:0000259" key="7">
    <source>
        <dbReference type="PROSITE" id="PS50045"/>
    </source>
</evidence>
<dbReference type="InterPro" id="IPR001789">
    <property type="entry name" value="Sig_transdc_resp-reg_receiver"/>
</dbReference>
<dbReference type="FunFam" id="3.40.50.300:FF:000006">
    <property type="entry name" value="DNA-binding transcriptional regulator NtrC"/>
    <property type="match status" value="1"/>
</dbReference>
<evidence type="ECO:0000256" key="2">
    <source>
        <dbReference type="ARBA" id="ARBA00022840"/>
    </source>
</evidence>
<dbReference type="Pfam" id="PF00072">
    <property type="entry name" value="Response_reg"/>
    <property type="match status" value="1"/>
</dbReference>
<dbReference type="InterPro" id="IPR025662">
    <property type="entry name" value="Sigma_54_int_dom_ATP-bd_1"/>
</dbReference>
<dbReference type="PROSITE" id="PS50045">
    <property type="entry name" value="SIGMA54_INTERACT_4"/>
    <property type="match status" value="1"/>
</dbReference>
<dbReference type="PROSITE" id="PS50110">
    <property type="entry name" value="RESPONSE_REGULATORY"/>
    <property type="match status" value="1"/>
</dbReference>
<keyword evidence="1" id="KW-0547">Nucleotide-binding</keyword>
<keyword evidence="5" id="KW-0804">Transcription</keyword>
<dbReference type="InterPro" id="IPR025944">
    <property type="entry name" value="Sigma_54_int_dom_CS"/>
</dbReference>
<dbReference type="Pfam" id="PF25601">
    <property type="entry name" value="AAA_lid_14"/>
    <property type="match status" value="1"/>
</dbReference>
<keyword evidence="3" id="KW-0805">Transcription regulation</keyword>
<dbReference type="OrthoDB" id="9807827at2"/>
<keyword evidence="4" id="KW-0238">DNA-binding</keyword>
<accession>A0A5C6EEP4</accession>
<organism evidence="9 10">
    <name type="scientific">Novipirellula aureliae</name>
    <dbReference type="NCBI Taxonomy" id="2527966"/>
    <lineage>
        <taxon>Bacteria</taxon>
        <taxon>Pseudomonadati</taxon>
        <taxon>Planctomycetota</taxon>
        <taxon>Planctomycetia</taxon>
        <taxon>Pirellulales</taxon>
        <taxon>Pirellulaceae</taxon>
        <taxon>Novipirellula</taxon>
    </lineage>
</organism>
<feature type="domain" description="Response regulatory" evidence="8">
    <location>
        <begin position="18"/>
        <end position="132"/>
    </location>
</feature>
<dbReference type="AlphaFoldDB" id="A0A5C6EEP4"/>
<dbReference type="PROSITE" id="PS00688">
    <property type="entry name" value="SIGMA54_INTERACT_3"/>
    <property type="match status" value="1"/>
</dbReference>
<proteinExistence type="predicted"/>
<dbReference type="Pfam" id="PF02954">
    <property type="entry name" value="HTH_8"/>
    <property type="match status" value="1"/>
</dbReference>
<dbReference type="Pfam" id="PF00158">
    <property type="entry name" value="Sigma54_activat"/>
    <property type="match status" value="1"/>
</dbReference>
<dbReference type="Gene3D" id="3.40.50.300">
    <property type="entry name" value="P-loop containing nucleotide triphosphate hydrolases"/>
    <property type="match status" value="1"/>
</dbReference>
<keyword evidence="6" id="KW-0597">Phosphoprotein</keyword>
<dbReference type="EMBL" id="SJPY01000001">
    <property type="protein sequence ID" value="TWU46026.1"/>
    <property type="molecule type" value="Genomic_DNA"/>
</dbReference>
<protein>
    <submittedName>
        <fullName evidence="9">Transcriptional regulatory protein ZraR</fullName>
    </submittedName>
</protein>
<dbReference type="Gene3D" id="3.40.50.2300">
    <property type="match status" value="1"/>
</dbReference>
<dbReference type="SMART" id="SM00382">
    <property type="entry name" value="AAA"/>
    <property type="match status" value="1"/>
</dbReference>
<dbReference type="Proteomes" id="UP000315471">
    <property type="component" value="Unassembled WGS sequence"/>
</dbReference>
<dbReference type="InterPro" id="IPR011006">
    <property type="entry name" value="CheY-like_superfamily"/>
</dbReference>
<evidence type="ECO:0000256" key="6">
    <source>
        <dbReference type="PROSITE-ProRule" id="PRU00169"/>
    </source>
</evidence>
<gene>
    <name evidence="9" type="primary">zraR_4</name>
    <name evidence="9" type="ORF">Q31b_12040</name>
</gene>
<dbReference type="SUPFAM" id="SSF46689">
    <property type="entry name" value="Homeodomain-like"/>
    <property type="match status" value="1"/>
</dbReference>
<dbReference type="InterPro" id="IPR002078">
    <property type="entry name" value="Sigma_54_int"/>
</dbReference>
<dbReference type="PROSITE" id="PS00676">
    <property type="entry name" value="SIGMA54_INTERACT_2"/>
    <property type="match status" value="1"/>
</dbReference>
<evidence type="ECO:0000313" key="9">
    <source>
        <dbReference type="EMBL" id="TWU46026.1"/>
    </source>
</evidence>
<dbReference type="GO" id="GO:0000160">
    <property type="term" value="P:phosphorelay signal transduction system"/>
    <property type="evidence" value="ECO:0007669"/>
    <property type="project" value="InterPro"/>
</dbReference>
<dbReference type="PANTHER" id="PTHR32071">
    <property type="entry name" value="TRANSCRIPTIONAL REGULATORY PROTEIN"/>
    <property type="match status" value="1"/>
</dbReference>
<evidence type="ECO:0000256" key="1">
    <source>
        <dbReference type="ARBA" id="ARBA00022741"/>
    </source>
</evidence>
<dbReference type="CDD" id="cd00009">
    <property type="entry name" value="AAA"/>
    <property type="match status" value="1"/>
</dbReference>
<dbReference type="GO" id="GO:0005524">
    <property type="term" value="F:ATP binding"/>
    <property type="evidence" value="ECO:0007669"/>
    <property type="project" value="UniProtKB-KW"/>
</dbReference>
<keyword evidence="10" id="KW-1185">Reference proteome</keyword>
<dbReference type="RefSeq" id="WP_146598625.1">
    <property type="nucleotide sequence ID" value="NZ_SJPY01000001.1"/>
</dbReference>
<evidence type="ECO:0000256" key="3">
    <source>
        <dbReference type="ARBA" id="ARBA00023015"/>
    </source>
</evidence>
<dbReference type="SMART" id="SM00448">
    <property type="entry name" value="REC"/>
    <property type="match status" value="1"/>
</dbReference>
<sequence>MTSTILNSNVSLDTQSTRLLLVDDDASFRKLTARNFGRRGYEVQESGCGSDALGMIEKHDFEVVILDVSMPDMTGIEVLRHLDESNGDIEVIMLTGQTTVRTAVEAMKLGAIDYLVKPIEMDELIVVVEKAVKSGRLKREHRHLKAILQRSTPSFDMIGQSEAMHEVFRLIQRAGPTNKPILIQGESGTGKERVARALHQASLVADKPMVVINCAALSEHLLESELFGHEKGSFTGATAAKEGLFELADGGTLFIDEIGEMAGSLQAKMLRVLEDGSLRRVGSVKERKVNVRIISATNRDMQKEVDEGRFREDLFYRIDVMTLRVPPLRARADDIPNLIHHFAGEDWGITVQTLDAMKKYHWPGNVRQLINAIERAKILADDHTIHLKNLPPTISEAVSPSATQELATQELALQELALPNREGLVHQTETKPIHRDRLVTVLQQCEGNKARAARSLGISRRTLYRLLKKHGIAVDKTANRTTDHP</sequence>
<feature type="modified residue" description="4-aspartylphosphate" evidence="6">
    <location>
        <position position="67"/>
    </location>
</feature>
<reference evidence="9 10" key="1">
    <citation type="submission" date="2019-02" db="EMBL/GenBank/DDBJ databases">
        <title>Deep-cultivation of Planctomycetes and their phenomic and genomic characterization uncovers novel biology.</title>
        <authorList>
            <person name="Wiegand S."/>
            <person name="Jogler M."/>
            <person name="Boedeker C."/>
            <person name="Pinto D."/>
            <person name="Vollmers J."/>
            <person name="Rivas-Marin E."/>
            <person name="Kohn T."/>
            <person name="Peeters S.H."/>
            <person name="Heuer A."/>
            <person name="Rast P."/>
            <person name="Oberbeckmann S."/>
            <person name="Bunk B."/>
            <person name="Jeske O."/>
            <person name="Meyerdierks A."/>
            <person name="Storesund J.E."/>
            <person name="Kallscheuer N."/>
            <person name="Luecker S."/>
            <person name="Lage O.M."/>
            <person name="Pohl T."/>
            <person name="Merkel B.J."/>
            <person name="Hornburger P."/>
            <person name="Mueller R.-W."/>
            <person name="Bruemmer F."/>
            <person name="Labrenz M."/>
            <person name="Spormann A.M."/>
            <person name="Op Den Camp H."/>
            <person name="Overmann J."/>
            <person name="Amann R."/>
            <person name="Jetten M.S.M."/>
            <person name="Mascher T."/>
            <person name="Medema M.H."/>
            <person name="Devos D.P."/>
            <person name="Kaster A.-K."/>
            <person name="Ovreas L."/>
            <person name="Rohde M."/>
            <person name="Galperin M.Y."/>
            <person name="Jogler C."/>
        </authorList>
    </citation>
    <scope>NUCLEOTIDE SEQUENCE [LARGE SCALE GENOMIC DNA]</scope>
    <source>
        <strain evidence="9 10">Q31b</strain>
    </source>
</reference>
<dbReference type="InterPro" id="IPR025943">
    <property type="entry name" value="Sigma_54_int_dom_ATP-bd_2"/>
</dbReference>
<dbReference type="PROSITE" id="PS00675">
    <property type="entry name" value="SIGMA54_INTERACT_1"/>
    <property type="match status" value="1"/>
</dbReference>
<evidence type="ECO:0000259" key="8">
    <source>
        <dbReference type="PROSITE" id="PS50110"/>
    </source>
</evidence>
<dbReference type="GO" id="GO:0043565">
    <property type="term" value="F:sequence-specific DNA binding"/>
    <property type="evidence" value="ECO:0007669"/>
    <property type="project" value="InterPro"/>
</dbReference>
<name>A0A5C6EEP4_9BACT</name>
<dbReference type="InterPro" id="IPR027417">
    <property type="entry name" value="P-loop_NTPase"/>
</dbReference>
<dbReference type="InterPro" id="IPR003593">
    <property type="entry name" value="AAA+_ATPase"/>
</dbReference>
<dbReference type="InterPro" id="IPR009057">
    <property type="entry name" value="Homeodomain-like_sf"/>
</dbReference>
<dbReference type="InterPro" id="IPR058031">
    <property type="entry name" value="AAA_lid_NorR"/>
</dbReference>
<keyword evidence="2" id="KW-0067">ATP-binding</keyword>
<dbReference type="PANTHER" id="PTHR32071:SF100">
    <property type="entry name" value="RESPONSE REGULATOR PROTEIN PILR"/>
    <property type="match status" value="1"/>
</dbReference>
<dbReference type="SUPFAM" id="SSF52172">
    <property type="entry name" value="CheY-like"/>
    <property type="match status" value="1"/>
</dbReference>
<dbReference type="Gene3D" id="1.10.8.60">
    <property type="match status" value="1"/>
</dbReference>
<comment type="caution">
    <text evidence="9">The sequence shown here is derived from an EMBL/GenBank/DDBJ whole genome shotgun (WGS) entry which is preliminary data.</text>
</comment>
<dbReference type="GO" id="GO:0006355">
    <property type="term" value="P:regulation of DNA-templated transcription"/>
    <property type="evidence" value="ECO:0007669"/>
    <property type="project" value="InterPro"/>
</dbReference>
<feature type="domain" description="Sigma-54 factor interaction" evidence="7">
    <location>
        <begin position="157"/>
        <end position="378"/>
    </location>
</feature>